<evidence type="ECO:0000313" key="2">
    <source>
        <dbReference type="Proteomes" id="UP000654279"/>
    </source>
</evidence>
<name>A0A926HMQ2_9FIRM</name>
<keyword evidence="2" id="KW-1185">Reference proteome</keyword>
<gene>
    <name evidence="1" type="ORF">H8699_08085</name>
</gene>
<proteinExistence type="predicted"/>
<organism evidence="1 2">
    <name type="scientific">Luoshenia tenuis</name>
    <dbReference type="NCBI Taxonomy" id="2763654"/>
    <lineage>
        <taxon>Bacteria</taxon>
        <taxon>Bacillati</taxon>
        <taxon>Bacillota</taxon>
        <taxon>Clostridia</taxon>
        <taxon>Christensenellales</taxon>
        <taxon>Christensenellaceae</taxon>
        <taxon>Luoshenia</taxon>
    </lineage>
</organism>
<evidence type="ECO:0000313" key="1">
    <source>
        <dbReference type="EMBL" id="MBC8529383.1"/>
    </source>
</evidence>
<dbReference type="AlphaFoldDB" id="A0A926HMQ2"/>
<sequence>MARNIFARPQRGLARRLPALLTVLFAAAILVGVTLGARDVSNTTRQEQLAAAQQAVRRAAVQCYAIEGQYPSDLEYLQTHYGLILNRDKYVYHYNSIGSNLMPEISVFPAE</sequence>
<comment type="caution">
    <text evidence="1">The sequence shown here is derived from an EMBL/GenBank/DDBJ whole genome shotgun (WGS) entry which is preliminary data.</text>
</comment>
<dbReference type="RefSeq" id="WP_249285236.1">
    <property type="nucleotide sequence ID" value="NZ_JACRSO010000003.1"/>
</dbReference>
<accession>A0A926HMQ2</accession>
<dbReference type="EMBL" id="JACRSO010000003">
    <property type="protein sequence ID" value="MBC8529383.1"/>
    <property type="molecule type" value="Genomic_DNA"/>
</dbReference>
<protein>
    <submittedName>
        <fullName evidence="1">Uncharacterized protein</fullName>
    </submittedName>
</protein>
<dbReference type="Proteomes" id="UP000654279">
    <property type="component" value="Unassembled WGS sequence"/>
</dbReference>
<reference evidence="1" key="1">
    <citation type="submission" date="2020-08" db="EMBL/GenBank/DDBJ databases">
        <title>Genome public.</title>
        <authorList>
            <person name="Liu C."/>
            <person name="Sun Q."/>
        </authorList>
    </citation>
    <scope>NUCLEOTIDE SEQUENCE</scope>
    <source>
        <strain evidence="1">NSJ-44</strain>
    </source>
</reference>